<dbReference type="AlphaFoldDB" id="A0A1I6LYM6"/>
<accession>A0A1I6LYM6</accession>
<gene>
    <name evidence="1" type="ORF">SAMN05444714_1014</name>
</gene>
<dbReference type="Proteomes" id="UP000198926">
    <property type="component" value="Unassembled WGS sequence"/>
</dbReference>
<reference evidence="1 2" key="1">
    <citation type="submission" date="2016-10" db="EMBL/GenBank/DDBJ databases">
        <authorList>
            <person name="de Groot N.N."/>
        </authorList>
    </citation>
    <scope>NUCLEOTIDE SEQUENCE [LARGE SCALE GENOMIC DNA]</scope>
    <source>
        <strain evidence="1 2">DSM 29433</strain>
    </source>
</reference>
<proteinExistence type="predicted"/>
<dbReference type="EMBL" id="FOZM01000001">
    <property type="protein sequence ID" value="SFS08382.1"/>
    <property type="molecule type" value="Genomic_DNA"/>
</dbReference>
<organism evidence="1 2">
    <name type="scientific">Yoonia litorea</name>
    <dbReference type="NCBI Taxonomy" id="1123755"/>
    <lineage>
        <taxon>Bacteria</taxon>
        <taxon>Pseudomonadati</taxon>
        <taxon>Pseudomonadota</taxon>
        <taxon>Alphaproteobacteria</taxon>
        <taxon>Rhodobacterales</taxon>
        <taxon>Paracoccaceae</taxon>
        <taxon>Yoonia</taxon>
    </lineage>
</organism>
<evidence type="ECO:0000313" key="2">
    <source>
        <dbReference type="Proteomes" id="UP000198926"/>
    </source>
</evidence>
<dbReference type="STRING" id="1123755.SAMN05444714_1014"/>
<sequence>MRPCLEVAFALGVNRRHAAVLLMFCKHYGGDLWQELGAESIILCSIMPSDKDWVGSPNNRVFSPI</sequence>
<protein>
    <submittedName>
        <fullName evidence="1">Uncharacterized protein</fullName>
    </submittedName>
</protein>
<evidence type="ECO:0000313" key="1">
    <source>
        <dbReference type="EMBL" id="SFS08382.1"/>
    </source>
</evidence>
<keyword evidence="2" id="KW-1185">Reference proteome</keyword>
<name>A0A1I6LYM6_9RHOB</name>